<organism evidence="12 14">
    <name type="scientific">Devosia psychrophila</name>
    <dbReference type="NCBI Taxonomy" id="728005"/>
    <lineage>
        <taxon>Bacteria</taxon>
        <taxon>Pseudomonadati</taxon>
        <taxon>Pseudomonadota</taxon>
        <taxon>Alphaproteobacteria</taxon>
        <taxon>Hyphomicrobiales</taxon>
        <taxon>Devosiaceae</taxon>
        <taxon>Devosia</taxon>
    </lineage>
</organism>
<dbReference type="RefSeq" id="WP_046171244.1">
    <property type="nucleotide sequence ID" value="NZ_FOMB01000029.1"/>
</dbReference>
<dbReference type="PANTHER" id="PTHR43386:SF1">
    <property type="entry name" value="D,D-DIPEPTIDE TRANSPORT SYSTEM PERMEASE PROTEIN DDPC-RELATED"/>
    <property type="match status" value="1"/>
</dbReference>
<comment type="subcellular location">
    <subcellularLocation>
        <location evidence="1 9">Cell membrane</location>
        <topology evidence="1 9">Multi-pass membrane protein</topology>
    </subcellularLocation>
</comment>
<dbReference type="GO" id="GO:0005886">
    <property type="term" value="C:plasma membrane"/>
    <property type="evidence" value="ECO:0007669"/>
    <property type="project" value="UniProtKB-SubCell"/>
</dbReference>
<keyword evidence="6" id="KW-0653">Protein transport</keyword>
<dbReference type="EMBL" id="LAPV01000127">
    <property type="protein sequence ID" value="KKC32804.1"/>
    <property type="molecule type" value="Genomic_DNA"/>
</dbReference>
<keyword evidence="8 9" id="KW-0472">Membrane</keyword>
<dbReference type="Proteomes" id="UP000182258">
    <property type="component" value="Unassembled WGS sequence"/>
</dbReference>
<dbReference type="InterPro" id="IPR025966">
    <property type="entry name" value="OppC_N"/>
</dbReference>
<evidence type="ECO:0000256" key="2">
    <source>
        <dbReference type="ARBA" id="ARBA00022448"/>
    </source>
</evidence>
<evidence type="ECO:0000256" key="9">
    <source>
        <dbReference type="RuleBase" id="RU363032"/>
    </source>
</evidence>
<dbReference type="InterPro" id="IPR050366">
    <property type="entry name" value="BP-dependent_transpt_permease"/>
</dbReference>
<evidence type="ECO:0000313" key="14">
    <source>
        <dbReference type="Proteomes" id="UP000182258"/>
    </source>
</evidence>
<keyword evidence="5" id="KW-0571">Peptide transport</keyword>
<evidence type="ECO:0000313" key="11">
    <source>
        <dbReference type="EMBL" id="KKC32804.1"/>
    </source>
</evidence>
<keyword evidence="2 9" id="KW-0813">Transport</keyword>
<sequence length="284" mass="30101">MRRSATSVFLRRNALGLLGLTILVIVALAAIFAPWVAPYGPAKIDLMARLAPPAWIDGGSLKHLLGTDNLGRDILSRVIYGAQISLSVGAGAVVIGALIGSFIGLLSGYFGGIVDAALSFLVNVQLAFPFTLLAIFLLSTFGGGFTSVVVVVALATWVNYARVVRGQVMSVKNQEYVEAAKSVGVPTDRILRRYILPNAFSSIIVVASFSMAQAILTEAALSFLGVGIGSATPSWGTMLNDGRSYLQNAWWMTAMPGVATALTVLAGNLCGDWLQDRIDPRLRK</sequence>
<dbReference type="AlphaFoldDB" id="A0A0F5PY98"/>
<dbReference type="GO" id="GO:0015833">
    <property type="term" value="P:peptide transport"/>
    <property type="evidence" value="ECO:0007669"/>
    <property type="project" value="UniProtKB-KW"/>
</dbReference>
<dbReference type="PATRIC" id="fig|728005.3.peg.549"/>
<accession>A0A0F5PY98</accession>
<protein>
    <submittedName>
        <fullName evidence="11">Peptide ABC transporter permease</fullName>
    </submittedName>
    <submittedName>
        <fullName evidence="12">Peptide/nickel transport system permease protein</fullName>
    </submittedName>
</protein>
<dbReference type="PROSITE" id="PS50928">
    <property type="entry name" value="ABC_TM1"/>
    <property type="match status" value="1"/>
</dbReference>
<evidence type="ECO:0000259" key="10">
    <source>
        <dbReference type="PROSITE" id="PS50928"/>
    </source>
</evidence>
<evidence type="ECO:0000256" key="5">
    <source>
        <dbReference type="ARBA" id="ARBA00022856"/>
    </source>
</evidence>
<feature type="transmembrane region" description="Helical" evidence="9">
    <location>
        <begin position="199"/>
        <end position="229"/>
    </location>
</feature>
<dbReference type="EMBL" id="FOMB01000029">
    <property type="protein sequence ID" value="SFD21373.1"/>
    <property type="molecule type" value="Genomic_DNA"/>
</dbReference>
<dbReference type="Pfam" id="PF00528">
    <property type="entry name" value="BPD_transp_1"/>
    <property type="match status" value="1"/>
</dbReference>
<evidence type="ECO:0000256" key="8">
    <source>
        <dbReference type="ARBA" id="ARBA00023136"/>
    </source>
</evidence>
<dbReference type="GO" id="GO:0015031">
    <property type="term" value="P:protein transport"/>
    <property type="evidence" value="ECO:0007669"/>
    <property type="project" value="UniProtKB-KW"/>
</dbReference>
<gene>
    <name evidence="12" type="ORF">SAMN04488059_12924</name>
    <name evidence="11" type="ORF">WH91_11995</name>
</gene>
<proteinExistence type="inferred from homology"/>
<evidence type="ECO:0000313" key="12">
    <source>
        <dbReference type="EMBL" id="SFD21373.1"/>
    </source>
</evidence>
<dbReference type="Pfam" id="PF12911">
    <property type="entry name" value="OppC_N"/>
    <property type="match status" value="1"/>
</dbReference>
<name>A0A0F5PY98_9HYPH</name>
<comment type="similarity">
    <text evidence="9">Belongs to the binding-protein-dependent transport system permease family.</text>
</comment>
<feature type="transmembrane region" description="Helical" evidence="9">
    <location>
        <begin position="134"/>
        <end position="160"/>
    </location>
</feature>
<dbReference type="InterPro" id="IPR000515">
    <property type="entry name" value="MetI-like"/>
</dbReference>
<keyword evidence="7 9" id="KW-1133">Transmembrane helix</keyword>
<evidence type="ECO:0000256" key="3">
    <source>
        <dbReference type="ARBA" id="ARBA00022475"/>
    </source>
</evidence>
<keyword evidence="13" id="KW-1185">Reference proteome</keyword>
<evidence type="ECO:0000256" key="7">
    <source>
        <dbReference type="ARBA" id="ARBA00022989"/>
    </source>
</evidence>
<evidence type="ECO:0000313" key="13">
    <source>
        <dbReference type="Proteomes" id="UP000033519"/>
    </source>
</evidence>
<evidence type="ECO:0000256" key="1">
    <source>
        <dbReference type="ARBA" id="ARBA00004651"/>
    </source>
</evidence>
<feature type="transmembrane region" description="Helical" evidence="9">
    <location>
        <begin position="249"/>
        <end position="274"/>
    </location>
</feature>
<feature type="transmembrane region" description="Helical" evidence="9">
    <location>
        <begin position="78"/>
        <end position="99"/>
    </location>
</feature>
<dbReference type="GO" id="GO:0055085">
    <property type="term" value="P:transmembrane transport"/>
    <property type="evidence" value="ECO:0007669"/>
    <property type="project" value="InterPro"/>
</dbReference>
<dbReference type="OrthoDB" id="7265679at2"/>
<reference evidence="12 14" key="2">
    <citation type="submission" date="2016-10" db="EMBL/GenBank/DDBJ databases">
        <authorList>
            <person name="de Groot N.N."/>
        </authorList>
    </citation>
    <scope>NUCLEOTIDE SEQUENCE [LARGE SCALE GENOMIC DNA]</scope>
    <source>
        <strain evidence="12 14">CGMCC 1.10210</strain>
    </source>
</reference>
<keyword evidence="4 9" id="KW-0812">Transmembrane</keyword>
<dbReference type="InterPro" id="IPR035906">
    <property type="entry name" value="MetI-like_sf"/>
</dbReference>
<dbReference type="SUPFAM" id="SSF161098">
    <property type="entry name" value="MetI-like"/>
    <property type="match status" value="1"/>
</dbReference>
<reference evidence="11 13" key="1">
    <citation type="submission" date="2015-03" db="EMBL/GenBank/DDBJ databases">
        <authorList>
            <person name="Lepp D."/>
            <person name="Hassan Y.I."/>
            <person name="Li X.-Z."/>
            <person name="Zhou T."/>
        </authorList>
    </citation>
    <scope>NUCLEOTIDE SEQUENCE [LARGE SCALE GENOMIC DNA]</scope>
    <source>
        <strain evidence="11 13">Cr7-05</strain>
    </source>
</reference>
<dbReference type="PANTHER" id="PTHR43386">
    <property type="entry name" value="OLIGOPEPTIDE TRANSPORT SYSTEM PERMEASE PROTEIN APPC"/>
    <property type="match status" value="1"/>
</dbReference>
<keyword evidence="3" id="KW-1003">Cell membrane</keyword>
<feature type="transmembrane region" description="Helical" evidence="9">
    <location>
        <begin position="106"/>
        <end position="128"/>
    </location>
</feature>
<dbReference type="CDD" id="cd06261">
    <property type="entry name" value="TM_PBP2"/>
    <property type="match status" value="1"/>
</dbReference>
<dbReference type="STRING" id="728005.SAMN04488059_12924"/>
<dbReference type="Proteomes" id="UP000033519">
    <property type="component" value="Unassembled WGS sequence"/>
</dbReference>
<evidence type="ECO:0000256" key="4">
    <source>
        <dbReference type="ARBA" id="ARBA00022692"/>
    </source>
</evidence>
<evidence type="ECO:0000256" key="6">
    <source>
        <dbReference type="ARBA" id="ARBA00022927"/>
    </source>
</evidence>
<feature type="domain" description="ABC transmembrane type-1" evidence="10">
    <location>
        <begin position="82"/>
        <end position="271"/>
    </location>
</feature>
<dbReference type="Gene3D" id="1.10.3720.10">
    <property type="entry name" value="MetI-like"/>
    <property type="match status" value="1"/>
</dbReference>